<dbReference type="Proteomes" id="UP000183794">
    <property type="component" value="Unassembled WGS sequence"/>
</dbReference>
<proteinExistence type="predicted"/>
<dbReference type="SMART" id="SM00448">
    <property type="entry name" value="REC"/>
    <property type="match status" value="1"/>
</dbReference>
<gene>
    <name evidence="3" type="ORF">NVI5450_4645</name>
</gene>
<dbReference type="OrthoDB" id="7298659at2"/>
<protein>
    <recommendedName>
        <fullName evidence="2">Response regulatory domain-containing protein</fullName>
    </recommendedName>
</protein>
<dbReference type="InterPro" id="IPR014460">
    <property type="entry name" value="Sig_transdc_resp-reg_VieB"/>
</dbReference>
<sequence length="555" mass="63568">MDLGDKMINKKRFLIIDDSITIISLMRWMLNSAGVSNDFIDSTTDSLKAIRLLSKHQYDVVLCDYNMNHHIDGALIFDEIKQRKLIASNTVFICVTGDSTLSVVTHFIELEPDDYLLKPLCSQEFIHRIESVLVRKAVIAPLLLAMDNQDYQFALELCDNYRTNNMQYVNYIDRIYGDCLLRLKRHDEALVFYQKFCDETDSIWSEIGLGQTYQSLGDLDKAENVFKAILTKHPCQPVARQSLANCMMVRDKLPDAIREFNIAHKVNPANPHRELILANLYTALQQHDKAAGGFQRFITKVKDTSRYSYGVAMNTYVSLLLASLYTESTQEHDELLSQAQYRIHEYSAKSEGDSIAEFNLLIGLGILAYINGDIKNALIVVHKLSVVDKPTVDFYTELNIARLYGLCGIPDLYDASMLRAQELCKNTNEDILMLSQIKMLDGAKHEIQQRLQEGKILTEKAQAQRQDNAANQAICYAYKAFHRVPFNYNNCRLIIELTALATPSESQSETSIHERESILKSCDWIYENDNRPTIEEKRRTHELFHLAIDKLSLHI</sequence>
<accession>A0A1L0CBG9</accession>
<dbReference type="PANTHER" id="PTHR43228:SF1">
    <property type="entry name" value="TWO-COMPONENT RESPONSE REGULATOR ARR22"/>
    <property type="match status" value="1"/>
</dbReference>
<dbReference type="SUPFAM" id="SSF52172">
    <property type="entry name" value="CheY-like"/>
    <property type="match status" value="1"/>
</dbReference>
<dbReference type="PROSITE" id="PS50110">
    <property type="entry name" value="RESPONSE_REGULATORY"/>
    <property type="match status" value="1"/>
</dbReference>
<dbReference type="Pfam" id="PF00072">
    <property type="entry name" value="Response_reg"/>
    <property type="match status" value="1"/>
</dbReference>
<dbReference type="InterPro" id="IPR019734">
    <property type="entry name" value="TPR_rpt"/>
</dbReference>
<organism evidence="3 4">
    <name type="scientific">Moritella viscosa</name>
    <dbReference type="NCBI Taxonomy" id="80854"/>
    <lineage>
        <taxon>Bacteria</taxon>
        <taxon>Pseudomonadati</taxon>
        <taxon>Pseudomonadota</taxon>
        <taxon>Gammaproteobacteria</taxon>
        <taxon>Alteromonadales</taxon>
        <taxon>Moritellaceae</taxon>
        <taxon>Moritella</taxon>
    </lineage>
</organism>
<dbReference type="SUPFAM" id="SSF48452">
    <property type="entry name" value="TPR-like"/>
    <property type="match status" value="1"/>
</dbReference>
<dbReference type="InterPro" id="IPR001789">
    <property type="entry name" value="Sig_transdc_resp-reg_receiver"/>
</dbReference>
<dbReference type="AlphaFoldDB" id="A0A1L0CBG9"/>
<dbReference type="EMBL" id="FPLD01000135">
    <property type="protein sequence ID" value="SGZ18423.1"/>
    <property type="molecule type" value="Genomic_DNA"/>
</dbReference>
<dbReference type="PIRSF" id="PIRSF011521">
    <property type="entry name" value="VieB"/>
    <property type="match status" value="1"/>
</dbReference>
<dbReference type="Pfam" id="PF13181">
    <property type="entry name" value="TPR_8"/>
    <property type="match status" value="1"/>
</dbReference>
<evidence type="ECO:0000259" key="2">
    <source>
        <dbReference type="PROSITE" id="PS50110"/>
    </source>
</evidence>
<feature type="domain" description="Response regulatory" evidence="2">
    <location>
        <begin position="12"/>
        <end position="133"/>
    </location>
</feature>
<dbReference type="Gene3D" id="3.40.50.2300">
    <property type="match status" value="1"/>
</dbReference>
<name>A0A1L0CBG9_9GAMM</name>
<keyword evidence="1" id="KW-0597">Phosphoprotein</keyword>
<evidence type="ECO:0000313" key="4">
    <source>
        <dbReference type="Proteomes" id="UP000183794"/>
    </source>
</evidence>
<dbReference type="InterPro" id="IPR052048">
    <property type="entry name" value="ST_Response_Regulator"/>
</dbReference>
<evidence type="ECO:0000313" key="3">
    <source>
        <dbReference type="EMBL" id="SGZ18423.1"/>
    </source>
</evidence>
<evidence type="ECO:0000256" key="1">
    <source>
        <dbReference type="PROSITE-ProRule" id="PRU00169"/>
    </source>
</evidence>
<dbReference type="Gene3D" id="1.25.40.10">
    <property type="entry name" value="Tetratricopeptide repeat domain"/>
    <property type="match status" value="1"/>
</dbReference>
<feature type="modified residue" description="4-aspartylphosphate" evidence="1">
    <location>
        <position position="64"/>
    </location>
</feature>
<dbReference type="GO" id="GO:0000160">
    <property type="term" value="P:phosphorelay signal transduction system"/>
    <property type="evidence" value="ECO:0007669"/>
    <property type="project" value="InterPro"/>
</dbReference>
<dbReference type="InterPro" id="IPR011006">
    <property type="entry name" value="CheY-like_superfamily"/>
</dbReference>
<dbReference type="PANTHER" id="PTHR43228">
    <property type="entry name" value="TWO-COMPONENT RESPONSE REGULATOR"/>
    <property type="match status" value="1"/>
</dbReference>
<dbReference type="InterPro" id="IPR011990">
    <property type="entry name" value="TPR-like_helical_dom_sf"/>
</dbReference>
<reference evidence="3 4" key="1">
    <citation type="submission" date="2016-11" db="EMBL/GenBank/DDBJ databases">
        <authorList>
            <person name="Jaros S."/>
            <person name="Januszkiewicz K."/>
            <person name="Wedrychowicz H."/>
        </authorList>
    </citation>
    <scope>NUCLEOTIDE SEQUENCE [LARGE SCALE GENOMIC DNA]</scope>
    <source>
        <strain evidence="3">NVI 5450</strain>
    </source>
</reference>